<comment type="similarity">
    <text evidence="2">Belongs to the patched family.</text>
</comment>
<feature type="compositionally biased region" description="Polar residues" evidence="7">
    <location>
        <begin position="1"/>
        <end position="10"/>
    </location>
</feature>
<protein>
    <submittedName>
        <fullName evidence="8">Uncharacterized protein</fullName>
    </submittedName>
</protein>
<evidence type="ECO:0000313" key="9">
    <source>
        <dbReference type="Proteomes" id="UP000261520"/>
    </source>
</evidence>
<reference evidence="8" key="1">
    <citation type="submission" date="2025-08" db="UniProtKB">
        <authorList>
            <consortium name="Ensembl"/>
        </authorList>
    </citation>
    <scope>IDENTIFICATION</scope>
</reference>
<dbReference type="PANTHER" id="PTHR46022:SF5">
    <property type="entry name" value="PROTEIN PATCHED HOMOLOG 1"/>
    <property type="match status" value="1"/>
</dbReference>
<keyword evidence="4" id="KW-1133">Transmembrane helix</keyword>
<keyword evidence="6" id="KW-0325">Glycoprotein</keyword>
<feature type="compositionally biased region" description="Basic and acidic residues" evidence="7">
    <location>
        <begin position="11"/>
        <end position="29"/>
    </location>
</feature>
<name>A0A3B3ZNY9_9GOBI</name>
<dbReference type="GO" id="GO:0008158">
    <property type="term" value="F:hedgehog receptor activity"/>
    <property type="evidence" value="ECO:0007669"/>
    <property type="project" value="TreeGrafter"/>
</dbReference>
<sequence length="121" mass="13788">MASAGNAPSEQENRDPEQPRITRRTRGDYGRNVPLDLEYLHRPSYCDAGFALEQISEGRATGRRAPLWLRAHFQRLLFRLGCYIQKNCGKFLFVGLMIFGAFAVGLRAANLETDVEKLWVE</sequence>
<evidence type="ECO:0000256" key="1">
    <source>
        <dbReference type="ARBA" id="ARBA00004141"/>
    </source>
</evidence>
<dbReference type="GO" id="GO:0045879">
    <property type="term" value="P:negative regulation of smoothened signaling pathway"/>
    <property type="evidence" value="ECO:0007669"/>
    <property type="project" value="TreeGrafter"/>
</dbReference>
<evidence type="ECO:0000256" key="2">
    <source>
        <dbReference type="ARBA" id="ARBA00005585"/>
    </source>
</evidence>
<dbReference type="Proteomes" id="UP000261520">
    <property type="component" value="Unplaced"/>
</dbReference>
<evidence type="ECO:0000256" key="3">
    <source>
        <dbReference type="ARBA" id="ARBA00022692"/>
    </source>
</evidence>
<evidence type="ECO:0000256" key="4">
    <source>
        <dbReference type="ARBA" id="ARBA00022989"/>
    </source>
</evidence>
<dbReference type="STRING" id="409849.ENSPMGP00000006071"/>
<organism evidence="8 9">
    <name type="scientific">Periophthalmus magnuspinnatus</name>
    <dbReference type="NCBI Taxonomy" id="409849"/>
    <lineage>
        <taxon>Eukaryota</taxon>
        <taxon>Metazoa</taxon>
        <taxon>Chordata</taxon>
        <taxon>Craniata</taxon>
        <taxon>Vertebrata</taxon>
        <taxon>Euteleostomi</taxon>
        <taxon>Actinopterygii</taxon>
        <taxon>Neopterygii</taxon>
        <taxon>Teleostei</taxon>
        <taxon>Neoteleostei</taxon>
        <taxon>Acanthomorphata</taxon>
        <taxon>Gobiaria</taxon>
        <taxon>Gobiiformes</taxon>
        <taxon>Gobioidei</taxon>
        <taxon>Gobiidae</taxon>
        <taxon>Oxudercinae</taxon>
        <taxon>Periophthalmus</taxon>
    </lineage>
</organism>
<evidence type="ECO:0000256" key="7">
    <source>
        <dbReference type="SAM" id="MobiDB-lite"/>
    </source>
</evidence>
<dbReference type="Ensembl" id="ENSPMGT00000006449.1">
    <property type="protein sequence ID" value="ENSPMGP00000006071.1"/>
    <property type="gene ID" value="ENSPMGG00000005110.1"/>
</dbReference>
<evidence type="ECO:0000256" key="5">
    <source>
        <dbReference type="ARBA" id="ARBA00023136"/>
    </source>
</evidence>
<accession>A0A3B3ZNY9</accession>
<keyword evidence="9" id="KW-1185">Reference proteome</keyword>
<keyword evidence="5" id="KW-0472">Membrane</keyword>
<dbReference type="GO" id="GO:0097108">
    <property type="term" value="F:hedgehog family protein binding"/>
    <property type="evidence" value="ECO:0007669"/>
    <property type="project" value="TreeGrafter"/>
</dbReference>
<dbReference type="PANTHER" id="PTHR46022">
    <property type="entry name" value="PROTEIN PATCHED"/>
    <property type="match status" value="1"/>
</dbReference>
<dbReference type="GO" id="GO:0005119">
    <property type="term" value="F:smoothened binding"/>
    <property type="evidence" value="ECO:0007669"/>
    <property type="project" value="TreeGrafter"/>
</dbReference>
<comment type="subcellular location">
    <subcellularLocation>
        <location evidence="1">Membrane</location>
        <topology evidence="1">Multi-pass membrane protein</topology>
    </subcellularLocation>
</comment>
<dbReference type="AlphaFoldDB" id="A0A3B3ZNY9"/>
<dbReference type="GO" id="GO:0005886">
    <property type="term" value="C:plasma membrane"/>
    <property type="evidence" value="ECO:0007669"/>
    <property type="project" value="TreeGrafter"/>
</dbReference>
<keyword evidence="3" id="KW-0812">Transmembrane</keyword>
<proteinExistence type="inferred from homology"/>
<evidence type="ECO:0000313" key="8">
    <source>
        <dbReference type="Ensembl" id="ENSPMGP00000006071.1"/>
    </source>
</evidence>
<evidence type="ECO:0000256" key="6">
    <source>
        <dbReference type="ARBA" id="ARBA00023180"/>
    </source>
</evidence>
<reference evidence="8" key="2">
    <citation type="submission" date="2025-09" db="UniProtKB">
        <authorList>
            <consortium name="Ensembl"/>
        </authorList>
    </citation>
    <scope>IDENTIFICATION</scope>
</reference>
<feature type="region of interest" description="Disordered" evidence="7">
    <location>
        <begin position="1"/>
        <end position="30"/>
    </location>
</feature>